<sequence length="104" mass="12302">MDIRTRVKINEITNIIRELVPLEEIILFDIEEIEENKNISLSILINDEGSRKDEVFKKLKENITPLTNLSIQLLIYYKDEFYKMASMNRALEENILKKGIRIYG</sequence>
<dbReference type="Proteomes" id="UP001142078">
    <property type="component" value="Unassembled WGS sequence"/>
</dbReference>
<evidence type="ECO:0000313" key="1">
    <source>
        <dbReference type="EMBL" id="MCR2044523.1"/>
    </source>
</evidence>
<organism evidence="1 2">
    <name type="scientific">Anaerosalibacter massiliensis</name>
    <dbReference type="NCBI Taxonomy" id="1347392"/>
    <lineage>
        <taxon>Bacteria</taxon>
        <taxon>Bacillati</taxon>
        <taxon>Bacillota</taxon>
        <taxon>Tissierellia</taxon>
        <taxon>Tissierellales</taxon>
        <taxon>Sporanaerobacteraceae</taxon>
        <taxon>Anaerosalibacter</taxon>
    </lineage>
</organism>
<protein>
    <submittedName>
        <fullName evidence="1">Uncharacterized protein</fullName>
    </submittedName>
</protein>
<reference evidence="1" key="1">
    <citation type="submission" date="2022-07" db="EMBL/GenBank/DDBJ databases">
        <title>Enhanced cultured diversity of the mouse gut microbiota enables custom-made synthetic communities.</title>
        <authorList>
            <person name="Afrizal A."/>
        </authorList>
    </citation>
    <scope>NUCLEOTIDE SEQUENCE</scope>
    <source>
        <strain evidence="1">DSM 29482</strain>
    </source>
</reference>
<accession>A0A9X2MI75</accession>
<keyword evidence="2" id="KW-1185">Reference proteome</keyword>
<name>A0A9X2MI75_9FIRM</name>
<proteinExistence type="predicted"/>
<gene>
    <name evidence="1" type="ORF">NSA23_10415</name>
</gene>
<dbReference type="AlphaFoldDB" id="A0A9X2MI75"/>
<evidence type="ECO:0000313" key="2">
    <source>
        <dbReference type="Proteomes" id="UP001142078"/>
    </source>
</evidence>
<dbReference type="RefSeq" id="WP_042683357.1">
    <property type="nucleotide sequence ID" value="NZ_CABKTM010000075.1"/>
</dbReference>
<dbReference type="EMBL" id="JANJZL010000006">
    <property type="protein sequence ID" value="MCR2044523.1"/>
    <property type="molecule type" value="Genomic_DNA"/>
</dbReference>
<comment type="caution">
    <text evidence="1">The sequence shown here is derived from an EMBL/GenBank/DDBJ whole genome shotgun (WGS) entry which is preliminary data.</text>
</comment>